<proteinExistence type="predicted"/>
<dbReference type="InterPro" id="IPR013087">
    <property type="entry name" value="Znf_C2H2_type"/>
</dbReference>
<dbReference type="PROSITE" id="PS00028">
    <property type="entry name" value="ZINC_FINGER_C2H2_1"/>
    <property type="match status" value="1"/>
</dbReference>
<protein>
    <recommendedName>
        <fullName evidence="3">C2H2-type domain-containing protein</fullName>
    </recommendedName>
</protein>
<dbReference type="AlphaFoldDB" id="A0A4U5PHZ6"/>
<keyword evidence="1" id="KW-0479">Metal-binding</keyword>
<reference evidence="4 5" key="2">
    <citation type="journal article" date="2019" name="G3 (Bethesda)">
        <title>Hybrid Assembly of the Genome of the Entomopathogenic Nematode Steinernema carpocapsae Identifies the X-Chromosome.</title>
        <authorList>
            <person name="Serra L."/>
            <person name="Macchietto M."/>
            <person name="Macias-Munoz A."/>
            <person name="McGill C.J."/>
            <person name="Rodriguez I.M."/>
            <person name="Rodriguez B."/>
            <person name="Murad R."/>
            <person name="Mortazavi A."/>
        </authorList>
    </citation>
    <scope>NUCLEOTIDE SEQUENCE [LARGE SCALE GENOMIC DNA]</scope>
    <source>
        <strain evidence="4 5">ALL</strain>
    </source>
</reference>
<evidence type="ECO:0000259" key="3">
    <source>
        <dbReference type="PROSITE" id="PS50157"/>
    </source>
</evidence>
<name>A0A4U5PHZ6_STECR</name>
<keyword evidence="1" id="KW-0862">Zinc</keyword>
<gene>
    <name evidence="4" type="ORF">L596_010244</name>
</gene>
<reference evidence="4 5" key="1">
    <citation type="journal article" date="2015" name="Genome Biol.">
        <title>Comparative genomics of Steinernema reveals deeply conserved gene regulatory networks.</title>
        <authorList>
            <person name="Dillman A.R."/>
            <person name="Macchietto M."/>
            <person name="Porter C.F."/>
            <person name="Rogers A."/>
            <person name="Williams B."/>
            <person name="Antoshechkin I."/>
            <person name="Lee M.M."/>
            <person name="Goodwin Z."/>
            <person name="Lu X."/>
            <person name="Lewis E.E."/>
            <person name="Goodrich-Blair H."/>
            <person name="Stock S.P."/>
            <person name="Adams B.J."/>
            <person name="Sternberg P.W."/>
            <person name="Mortazavi A."/>
        </authorList>
    </citation>
    <scope>NUCLEOTIDE SEQUENCE [LARGE SCALE GENOMIC DNA]</scope>
    <source>
        <strain evidence="4 5">ALL</strain>
    </source>
</reference>
<keyword evidence="1" id="KW-0863">Zinc-finger</keyword>
<evidence type="ECO:0000313" key="4">
    <source>
        <dbReference type="EMBL" id="TKR96188.1"/>
    </source>
</evidence>
<sequence>MRFHPAAFENKDKKFIEAMMKTAQEVSACYPRPDRLSLAVNPTTSQNDLNNLFITLKSTEGQVKFNRDTVTLQWILSPNHNSLVNLCAYFLATLNVSVCQAFQGDFDQTVSVFKALDSQKPWFRISFKFINESGLLFGSTPNHKVVLNPSASEDEPSVLKMILKRNTHPDYVDIVRTETIPQWFYGKIESDMKLFCKQKAITSLISKIDESWKNFDMDTVSCHTRIGECQGVPYACFEKCPEPEHKDASHPSVELSQIASKPVDCSEDPEVNLEWTVTRTTNNSQPALTVNPAPILSVLPNPAFIPKSIVKRRDPKLDQFFKLVHDMDIDKLAETMESADLIPRGLSKKTKPLQFNENLKLRHFCGDEPIGVWERDTKSSMAKEAKDRVYKCPRTDCDAKFRTEMMRNRHAKNAHDKAKKAAERKAAKAARLAKIKAEEKGEKDVDKDCADETSDKKVNIKTKRFR</sequence>
<dbReference type="PROSITE" id="PS50157">
    <property type="entry name" value="ZINC_FINGER_C2H2_2"/>
    <property type="match status" value="1"/>
</dbReference>
<keyword evidence="5" id="KW-1185">Reference proteome</keyword>
<feature type="domain" description="C2H2-type" evidence="3">
    <location>
        <begin position="390"/>
        <end position="420"/>
    </location>
</feature>
<dbReference type="Proteomes" id="UP000298663">
    <property type="component" value="Unassembled WGS sequence"/>
</dbReference>
<feature type="compositionally biased region" description="Basic and acidic residues" evidence="2">
    <location>
        <begin position="435"/>
        <end position="453"/>
    </location>
</feature>
<organism evidence="4 5">
    <name type="scientific">Steinernema carpocapsae</name>
    <name type="common">Entomopathogenic nematode</name>
    <dbReference type="NCBI Taxonomy" id="34508"/>
    <lineage>
        <taxon>Eukaryota</taxon>
        <taxon>Metazoa</taxon>
        <taxon>Ecdysozoa</taxon>
        <taxon>Nematoda</taxon>
        <taxon>Chromadorea</taxon>
        <taxon>Rhabditida</taxon>
        <taxon>Tylenchina</taxon>
        <taxon>Panagrolaimomorpha</taxon>
        <taxon>Strongyloidoidea</taxon>
        <taxon>Steinernematidae</taxon>
        <taxon>Steinernema</taxon>
    </lineage>
</organism>
<dbReference type="GO" id="GO:0008270">
    <property type="term" value="F:zinc ion binding"/>
    <property type="evidence" value="ECO:0007669"/>
    <property type="project" value="UniProtKB-KW"/>
</dbReference>
<dbReference type="EMBL" id="AZBU02000002">
    <property type="protein sequence ID" value="TKR96188.1"/>
    <property type="molecule type" value="Genomic_DNA"/>
</dbReference>
<evidence type="ECO:0000313" key="5">
    <source>
        <dbReference type="Proteomes" id="UP000298663"/>
    </source>
</evidence>
<comment type="caution">
    <text evidence="4">The sequence shown here is derived from an EMBL/GenBank/DDBJ whole genome shotgun (WGS) entry which is preliminary data.</text>
</comment>
<evidence type="ECO:0000256" key="1">
    <source>
        <dbReference type="PROSITE-ProRule" id="PRU00042"/>
    </source>
</evidence>
<feature type="region of interest" description="Disordered" evidence="2">
    <location>
        <begin position="409"/>
        <end position="453"/>
    </location>
</feature>
<accession>A0A4U5PHZ6</accession>
<feature type="compositionally biased region" description="Basic and acidic residues" evidence="2">
    <location>
        <begin position="409"/>
        <end position="426"/>
    </location>
</feature>
<evidence type="ECO:0000256" key="2">
    <source>
        <dbReference type="SAM" id="MobiDB-lite"/>
    </source>
</evidence>